<evidence type="ECO:0000313" key="2">
    <source>
        <dbReference type="EMBL" id="SNZ07373.1"/>
    </source>
</evidence>
<dbReference type="RefSeq" id="WP_097152164.1">
    <property type="nucleotide sequence ID" value="NZ_OBEL01000001.1"/>
</dbReference>
<feature type="transmembrane region" description="Helical" evidence="1">
    <location>
        <begin position="12"/>
        <end position="33"/>
    </location>
</feature>
<keyword evidence="1" id="KW-0812">Transmembrane</keyword>
<sequence length="73" mass="8160">MTIRTRKFIGMLALVALIVVYAAIGMTIGAVVVAKAAGWVQILFFIITGLLWIFPAGLIIRWMEHGRFRKKAE</sequence>
<gene>
    <name evidence="2" type="ORF">SAMN06265368_0892</name>
</gene>
<protein>
    <recommendedName>
        <fullName evidence="4">DUF2842 domain-containing protein</fullName>
    </recommendedName>
</protein>
<organism evidence="2 3">
    <name type="scientific">Cohaesibacter gelatinilyticus</name>
    <dbReference type="NCBI Taxonomy" id="372072"/>
    <lineage>
        <taxon>Bacteria</taxon>
        <taxon>Pseudomonadati</taxon>
        <taxon>Pseudomonadota</taxon>
        <taxon>Alphaproteobacteria</taxon>
        <taxon>Hyphomicrobiales</taxon>
        <taxon>Cohaesibacteraceae</taxon>
    </lineage>
</organism>
<dbReference type="OrthoDB" id="7510023at2"/>
<dbReference type="InterPro" id="IPR021265">
    <property type="entry name" value="DUF2842"/>
</dbReference>
<evidence type="ECO:0000256" key="1">
    <source>
        <dbReference type="SAM" id="Phobius"/>
    </source>
</evidence>
<dbReference type="EMBL" id="OBEL01000001">
    <property type="protein sequence ID" value="SNZ07373.1"/>
    <property type="molecule type" value="Genomic_DNA"/>
</dbReference>
<accession>A0A285NEQ2</accession>
<keyword evidence="1" id="KW-1133">Transmembrane helix</keyword>
<name>A0A285NEQ2_9HYPH</name>
<evidence type="ECO:0008006" key="4">
    <source>
        <dbReference type="Google" id="ProtNLM"/>
    </source>
</evidence>
<reference evidence="2 3" key="1">
    <citation type="submission" date="2017-09" db="EMBL/GenBank/DDBJ databases">
        <authorList>
            <person name="Ehlers B."/>
            <person name="Leendertz F.H."/>
        </authorList>
    </citation>
    <scope>NUCLEOTIDE SEQUENCE [LARGE SCALE GENOMIC DNA]</scope>
    <source>
        <strain evidence="2 3">DSM 18289</strain>
    </source>
</reference>
<dbReference type="Proteomes" id="UP000219439">
    <property type="component" value="Unassembled WGS sequence"/>
</dbReference>
<dbReference type="Pfam" id="PF11003">
    <property type="entry name" value="DUF2842"/>
    <property type="match status" value="1"/>
</dbReference>
<keyword evidence="1" id="KW-0472">Membrane</keyword>
<feature type="transmembrane region" description="Helical" evidence="1">
    <location>
        <begin position="39"/>
        <end position="60"/>
    </location>
</feature>
<evidence type="ECO:0000313" key="3">
    <source>
        <dbReference type="Proteomes" id="UP000219439"/>
    </source>
</evidence>
<dbReference type="AlphaFoldDB" id="A0A285NEQ2"/>
<proteinExistence type="predicted"/>
<keyword evidence="3" id="KW-1185">Reference proteome</keyword>